<dbReference type="EMBL" id="CADCUJ010000094">
    <property type="protein sequence ID" value="CAA9361339.1"/>
    <property type="molecule type" value="Genomic_DNA"/>
</dbReference>
<evidence type="ECO:0000313" key="1">
    <source>
        <dbReference type="EMBL" id="CAA9361339.1"/>
    </source>
</evidence>
<dbReference type="CDD" id="cd02972">
    <property type="entry name" value="DsbA_family"/>
    <property type="match status" value="1"/>
</dbReference>
<accession>A0A6J4MLR6</accession>
<reference evidence="1" key="1">
    <citation type="submission" date="2020-02" db="EMBL/GenBank/DDBJ databases">
        <authorList>
            <person name="Meier V. D."/>
        </authorList>
    </citation>
    <scope>NUCLEOTIDE SEQUENCE</scope>
    <source>
        <strain evidence="1">AVDCRST_MAG72</strain>
    </source>
</reference>
<sequence length="218" mass="24086">MTQPTSQPTSHRDDLTTDRTPVDFWFDPLCPWAWMSSRWLLEVAKVRRINPSFHVMSLAYLNQDKDGLSEKYREFLDSAWGPARVCVAAAEAEGEAVLLPLYTALGNRVHLQDREPDRTLIEEALREVGASPALADAMDSTDYDEALKKSHHRGIDQVGMDVGTPVISVDGVGFFGPVVTPAPKGEDAGRLWDGALLVAGTPGFYELKRSRDKGPDFS</sequence>
<dbReference type="SUPFAM" id="SSF52833">
    <property type="entry name" value="Thioredoxin-like"/>
    <property type="match status" value="1"/>
</dbReference>
<dbReference type="Gene3D" id="3.40.30.10">
    <property type="entry name" value="Glutaredoxin"/>
    <property type="match status" value="1"/>
</dbReference>
<dbReference type="InterPro" id="IPR036249">
    <property type="entry name" value="Thioredoxin-like_sf"/>
</dbReference>
<protein>
    <submittedName>
        <fullName evidence="1">Protein disulfide oxidoreductase</fullName>
    </submittedName>
</protein>
<name>A0A6J4MLR6_9ACTN</name>
<proteinExistence type="predicted"/>
<dbReference type="InterPro" id="IPR053977">
    <property type="entry name" value="Rv2466c-like"/>
</dbReference>
<gene>
    <name evidence="1" type="ORF">AVDCRST_MAG72-2271</name>
</gene>
<dbReference type="Pfam" id="PF22234">
    <property type="entry name" value="Rv2466c-like"/>
    <property type="match status" value="1"/>
</dbReference>
<organism evidence="1">
    <name type="scientific">uncultured Nocardioidaceae bacterium</name>
    <dbReference type="NCBI Taxonomy" id="253824"/>
    <lineage>
        <taxon>Bacteria</taxon>
        <taxon>Bacillati</taxon>
        <taxon>Actinomycetota</taxon>
        <taxon>Actinomycetes</taxon>
        <taxon>Propionibacteriales</taxon>
        <taxon>Nocardioidaceae</taxon>
        <taxon>environmental samples</taxon>
    </lineage>
</organism>
<dbReference type="AlphaFoldDB" id="A0A6J4MLR6"/>